<dbReference type="GO" id="GO:0006355">
    <property type="term" value="P:regulation of DNA-templated transcription"/>
    <property type="evidence" value="ECO:0007669"/>
    <property type="project" value="InterPro"/>
</dbReference>
<feature type="domain" description="PAS" evidence="7">
    <location>
        <begin position="532"/>
        <end position="579"/>
    </location>
</feature>
<dbReference type="SMART" id="SM00052">
    <property type="entry name" value="EAL"/>
    <property type="match status" value="1"/>
</dbReference>
<dbReference type="Pfam" id="PF13426">
    <property type="entry name" value="PAS_9"/>
    <property type="match status" value="1"/>
</dbReference>
<dbReference type="SUPFAM" id="SSF141868">
    <property type="entry name" value="EAL domain-like"/>
    <property type="match status" value="1"/>
</dbReference>
<comment type="subcellular location">
    <subcellularLocation>
        <location evidence="2">Cell inner membrane</location>
    </subcellularLocation>
</comment>
<evidence type="ECO:0000313" key="12">
    <source>
        <dbReference type="Proteomes" id="UP000243232"/>
    </source>
</evidence>
<dbReference type="RefSeq" id="WP_157718795.1">
    <property type="nucleotide sequence ID" value="NZ_LT629785.1"/>
</dbReference>
<accession>A0A1H2ER80</accession>
<evidence type="ECO:0000256" key="2">
    <source>
        <dbReference type="ARBA" id="ARBA00004533"/>
    </source>
</evidence>
<dbReference type="EMBL" id="LT629785">
    <property type="protein sequence ID" value="SDT97554.1"/>
    <property type="molecule type" value="Genomic_DNA"/>
</dbReference>
<dbReference type="FunFam" id="3.30.70.270:FF:000001">
    <property type="entry name" value="Diguanylate cyclase domain protein"/>
    <property type="match status" value="1"/>
</dbReference>
<dbReference type="CDD" id="cd01949">
    <property type="entry name" value="GGDEF"/>
    <property type="match status" value="1"/>
</dbReference>
<evidence type="ECO:0000256" key="1">
    <source>
        <dbReference type="ARBA" id="ARBA00001946"/>
    </source>
</evidence>
<dbReference type="PROSITE" id="PS50112">
    <property type="entry name" value="PAS"/>
    <property type="match status" value="4"/>
</dbReference>
<dbReference type="Pfam" id="PF00989">
    <property type="entry name" value="PAS"/>
    <property type="match status" value="3"/>
</dbReference>
<dbReference type="Gene3D" id="3.20.20.450">
    <property type="entry name" value="EAL domain"/>
    <property type="match status" value="1"/>
</dbReference>
<dbReference type="FunFam" id="3.20.20.450:FF:000001">
    <property type="entry name" value="Cyclic di-GMP phosphodiesterase yahA"/>
    <property type="match status" value="1"/>
</dbReference>
<proteinExistence type="predicted"/>
<dbReference type="Pfam" id="PF00563">
    <property type="entry name" value="EAL"/>
    <property type="match status" value="1"/>
</dbReference>
<evidence type="ECO:0000256" key="5">
    <source>
        <dbReference type="ARBA" id="ARBA00051114"/>
    </source>
</evidence>
<dbReference type="InterPro" id="IPR001633">
    <property type="entry name" value="EAL_dom"/>
</dbReference>
<dbReference type="InterPro" id="IPR035919">
    <property type="entry name" value="EAL_sf"/>
</dbReference>
<dbReference type="InterPro" id="IPR001610">
    <property type="entry name" value="PAC"/>
</dbReference>
<feature type="domain" description="GGDEF" evidence="10">
    <location>
        <begin position="688"/>
        <end position="826"/>
    </location>
</feature>
<comment type="cofactor">
    <cofactor evidence="1">
        <name>Mg(2+)</name>
        <dbReference type="ChEBI" id="CHEBI:18420"/>
    </cofactor>
</comment>
<evidence type="ECO:0000256" key="3">
    <source>
        <dbReference type="ARBA" id="ARBA00012282"/>
    </source>
</evidence>
<dbReference type="STRING" id="364197.SAMN05216296_1004"/>
<protein>
    <recommendedName>
        <fullName evidence="3">cyclic-guanylate-specific phosphodiesterase</fullName>
        <ecNumber evidence="3">3.1.4.52</ecNumber>
    </recommendedName>
</protein>
<dbReference type="InterPro" id="IPR013767">
    <property type="entry name" value="PAS_fold"/>
</dbReference>
<dbReference type="InterPro" id="IPR013655">
    <property type="entry name" value="PAS_fold_3"/>
</dbReference>
<dbReference type="SMART" id="SM00086">
    <property type="entry name" value="PAC"/>
    <property type="match status" value="3"/>
</dbReference>
<feature type="domain" description="PAS" evidence="7">
    <location>
        <begin position="51"/>
        <end position="76"/>
    </location>
</feature>
<dbReference type="SUPFAM" id="SSF55785">
    <property type="entry name" value="PYP-like sensor domain (PAS domain)"/>
    <property type="match status" value="5"/>
</dbReference>
<dbReference type="InterPro" id="IPR000160">
    <property type="entry name" value="GGDEF_dom"/>
</dbReference>
<keyword evidence="4" id="KW-0973">c-di-GMP</keyword>
<dbReference type="PANTHER" id="PTHR44757">
    <property type="entry name" value="DIGUANYLATE CYCLASE DGCP"/>
    <property type="match status" value="1"/>
</dbReference>
<feature type="domain" description="PAC" evidence="8">
    <location>
        <begin position="354"/>
        <end position="406"/>
    </location>
</feature>
<dbReference type="GO" id="GO:0071732">
    <property type="term" value="P:cellular response to nitric oxide"/>
    <property type="evidence" value="ECO:0007669"/>
    <property type="project" value="UniProtKB-ARBA"/>
</dbReference>
<dbReference type="PROSITE" id="PS50887">
    <property type="entry name" value="GGDEF"/>
    <property type="match status" value="1"/>
</dbReference>
<feature type="domain" description="PAS" evidence="7">
    <location>
        <begin position="154"/>
        <end position="203"/>
    </location>
</feature>
<evidence type="ECO:0000256" key="6">
    <source>
        <dbReference type="SAM" id="MobiDB-lite"/>
    </source>
</evidence>
<dbReference type="PANTHER" id="PTHR44757:SF2">
    <property type="entry name" value="BIOFILM ARCHITECTURE MAINTENANCE PROTEIN MBAA"/>
    <property type="match status" value="1"/>
</dbReference>
<dbReference type="GO" id="GO:0071111">
    <property type="term" value="F:cyclic-guanylate-specific phosphodiesterase activity"/>
    <property type="evidence" value="ECO:0007669"/>
    <property type="project" value="UniProtKB-EC"/>
</dbReference>
<reference evidence="12" key="1">
    <citation type="submission" date="2016-10" db="EMBL/GenBank/DDBJ databases">
        <authorList>
            <person name="Varghese N."/>
            <person name="Submissions S."/>
        </authorList>
    </citation>
    <scope>NUCLEOTIDE SEQUENCE [LARGE SCALE GENOMIC DNA]</scope>
    <source>
        <strain evidence="12">DSM 17875</strain>
    </source>
</reference>
<dbReference type="GO" id="GO:0005886">
    <property type="term" value="C:plasma membrane"/>
    <property type="evidence" value="ECO:0007669"/>
    <property type="project" value="UniProtKB-SubCell"/>
</dbReference>
<evidence type="ECO:0000256" key="4">
    <source>
        <dbReference type="ARBA" id="ARBA00022636"/>
    </source>
</evidence>
<dbReference type="InterPro" id="IPR052155">
    <property type="entry name" value="Biofilm_reg_signaling"/>
</dbReference>
<dbReference type="SUPFAM" id="SSF55073">
    <property type="entry name" value="Nucleotide cyclase"/>
    <property type="match status" value="1"/>
</dbReference>
<feature type="domain" description="PAS" evidence="7">
    <location>
        <begin position="407"/>
        <end position="452"/>
    </location>
</feature>
<dbReference type="AlphaFoldDB" id="A0A1H2ER80"/>
<dbReference type="InterPro" id="IPR035965">
    <property type="entry name" value="PAS-like_dom_sf"/>
</dbReference>
<name>A0A1H2ER80_9PSED</name>
<dbReference type="Proteomes" id="UP000243232">
    <property type="component" value="Chromosome I"/>
</dbReference>
<dbReference type="CDD" id="cd01948">
    <property type="entry name" value="EAL"/>
    <property type="match status" value="1"/>
</dbReference>
<dbReference type="PROSITE" id="PS50883">
    <property type="entry name" value="EAL"/>
    <property type="match status" value="1"/>
</dbReference>
<organism evidence="11 12">
    <name type="scientific">Pseudomonas pohangensis</name>
    <dbReference type="NCBI Taxonomy" id="364197"/>
    <lineage>
        <taxon>Bacteria</taxon>
        <taxon>Pseudomonadati</taxon>
        <taxon>Pseudomonadota</taxon>
        <taxon>Gammaproteobacteria</taxon>
        <taxon>Pseudomonadales</taxon>
        <taxon>Pseudomonadaceae</taxon>
        <taxon>Pseudomonas</taxon>
    </lineage>
</organism>
<dbReference type="EC" id="3.1.4.52" evidence="3"/>
<evidence type="ECO:0000259" key="9">
    <source>
        <dbReference type="PROSITE" id="PS50883"/>
    </source>
</evidence>
<evidence type="ECO:0000259" key="7">
    <source>
        <dbReference type="PROSITE" id="PS50112"/>
    </source>
</evidence>
<dbReference type="Gene3D" id="3.30.450.20">
    <property type="entry name" value="PAS domain"/>
    <property type="match status" value="5"/>
</dbReference>
<dbReference type="InterPro" id="IPR000014">
    <property type="entry name" value="PAS"/>
</dbReference>
<feature type="region of interest" description="Disordered" evidence="6">
    <location>
        <begin position="1"/>
        <end position="23"/>
    </location>
</feature>
<dbReference type="InterPro" id="IPR029787">
    <property type="entry name" value="Nucleotide_cyclase"/>
</dbReference>
<evidence type="ECO:0000259" key="10">
    <source>
        <dbReference type="PROSITE" id="PS50887"/>
    </source>
</evidence>
<dbReference type="NCBIfam" id="TIGR00229">
    <property type="entry name" value="sensory_box"/>
    <property type="match status" value="5"/>
</dbReference>
<dbReference type="NCBIfam" id="TIGR00254">
    <property type="entry name" value="GGDEF"/>
    <property type="match status" value="1"/>
</dbReference>
<dbReference type="OrthoDB" id="9804951at2"/>
<dbReference type="CDD" id="cd00130">
    <property type="entry name" value="PAS"/>
    <property type="match status" value="4"/>
</dbReference>
<feature type="domain" description="EAL" evidence="9">
    <location>
        <begin position="835"/>
        <end position="1092"/>
    </location>
</feature>
<feature type="compositionally biased region" description="Polar residues" evidence="6">
    <location>
        <begin position="13"/>
        <end position="23"/>
    </location>
</feature>
<dbReference type="InterPro" id="IPR043128">
    <property type="entry name" value="Rev_trsase/Diguanyl_cyclase"/>
</dbReference>
<keyword evidence="12" id="KW-1185">Reference proteome</keyword>
<dbReference type="InterPro" id="IPR000700">
    <property type="entry name" value="PAS-assoc_C"/>
</dbReference>
<dbReference type="Pfam" id="PF00990">
    <property type="entry name" value="GGDEF"/>
    <property type="match status" value="1"/>
</dbReference>
<comment type="catalytic activity">
    <reaction evidence="5">
        <text>3',3'-c-di-GMP + H2O = 5'-phosphoguanylyl(3'-&gt;5')guanosine + H(+)</text>
        <dbReference type="Rhea" id="RHEA:24902"/>
        <dbReference type="ChEBI" id="CHEBI:15377"/>
        <dbReference type="ChEBI" id="CHEBI:15378"/>
        <dbReference type="ChEBI" id="CHEBI:58754"/>
        <dbReference type="ChEBI" id="CHEBI:58805"/>
        <dbReference type="EC" id="3.1.4.52"/>
    </reaction>
    <physiologicalReaction direction="left-to-right" evidence="5">
        <dbReference type="Rhea" id="RHEA:24903"/>
    </physiologicalReaction>
</comment>
<sequence>MPKTTAPSDPPATANQSDNPSLTENRGVQLQMLREWVHLAPMAMTLVRYPEGTILAANHQIAELLGWTPEQMCGRTTRELGLLVDLQQREQIIQRARAHQEPIAFDLQLSSQSGQLIDVQAWVRYTRQQDQEFLLLSLHDQTDIKRTEEDLRISREKFSLAFRMSPDAVVITDRRSGCLVEVNSSFERLFGWKASEAIGRSAFDLGLWANARDRERLIEGINANSAFQIEAMAQARDGSQTLAEVYGAEFMLNGEPTLLLTVRDISRQRQQEQAIRDSEERLNMALESARQGFWDWQIDSGHYYASARTASLHGLGKEPLNDSIDTVFQSMPLETRRAVHRSYRLVLEATRQPVTFTYQITLPSGATRHLEAIAHLYRDEQNKPIRMVGIVLDISEKVQHEQQIKASEEKFTALFQASMEPCCVVQRDSGKFMEINQSFSETFGWTPEEIIGLPPSALNFWTDPAHVEEISNLLQHQSVIRNYPIRLRHKQGHILQCLCSMRQLQVGIESVVTASILDITAQLKAEAALRTSQDKFSKAFHNSPDAISIVDLNSTLYLEINEGFTRVSGLTANEVVGKSFHDVGIWSTSDQVARLNEIFQRDGRIRNQETFGRHKNGTSLTLSVSVEQFELNGRPCLLTTSRDISELKSAEARIEHMAYHDPLTNLPNRTLLTDRLHQQIPLFKRHNMRGALLFMDLDRFKTINDSLGHAAGDSVLKRVASRLEKAVRAEDTVARLGGDEFVILLSAIEGDLNCAQLDAMALAEKLRALLAEPMLFDGHYLHITPSIGIAIIPDHGEEPVDLLKHADIALYRAKDAGRNAIKIFQPSMLEQANERLRLDTDLRQALESGQFRLHYQPQVDARDGRIIGAEALLRWQHPTLGIQLPNQFIHVLEESGQIVSVGHWVLEQACRVCATLLEDRLASADQFSMAVNISAAQFAQPNFAEGVFSILKQTGVPASMLKLEVTESIVIKDMESTVTRMQLLQQGGVNFAMDDFGTGYSSLTYLKRLPVDVLKIDRSFIHDATRESNDVEIIRAIIAMAQSLKLGIIAEGVEDQQQLDFLTREGCHIYQGYLFSKPVAFAELRQLLQQQKPSLD</sequence>
<dbReference type="SMART" id="SM00091">
    <property type="entry name" value="PAS"/>
    <property type="match status" value="5"/>
</dbReference>
<evidence type="ECO:0000313" key="11">
    <source>
        <dbReference type="EMBL" id="SDT97554.1"/>
    </source>
</evidence>
<dbReference type="SMART" id="SM00267">
    <property type="entry name" value="GGDEF"/>
    <property type="match status" value="1"/>
</dbReference>
<dbReference type="Gene3D" id="3.30.70.270">
    <property type="match status" value="1"/>
</dbReference>
<dbReference type="Pfam" id="PF08447">
    <property type="entry name" value="PAS_3"/>
    <property type="match status" value="1"/>
</dbReference>
<evidence type="ECO:0000259" key="8">
    <source>
        <dbReference type="PROSITE" id="PS50113"/>
    </source>
</evidence>
<dbReference type="PROSITE" id="PS50113">
    <property type="entry name" value="PAC"/>
    <property type="match status" value="1"/>
</dbReference>
<gene>
    <name evidence="11" type="ORF">SAMN05216296_1004</name>
</gene>